<name>A0A7C2PG24_9PLAN</name>
<protein>
    <submittedName>
        <fullName evidence="1">Glycosyltransferase</fullName>
    </submittedName>
</protein>
<keyword evidence="1" id="KW-0808">Transferase</keyword>
<comment type="caution">
    <text evidence="1">The sequence shown here is derived from an EMBL/GenBank/DDBJ whole genome shotgun (WGS) entry which is preliminary data.</text>
</comment>
<gene>
    <name evidence="1" type="ORF">ENQ76_04515</name>
</gene>
<evidence type="ECO:0000313" key="1">
    <source>
        <dbReference type="EMBL" id="HEN14717.1"/>
    </source>
</evidence>
<dbReference type="GO" id="GO:0016740">
    <property type="term" value="F:transferase activity"/>
    <property type="evidence" value="ECO:0007669"/>
    <property type="project" value="UniProtKB-KW"/>
</dbReference>
<dbReference type="Pfam" id="PF13692">
    <property type="entry name" value="Glyco_trans_1_4"/>
    <property type="match status" value="1"/>
</dbReference>
<proteinExistence type="predicted"/>
<dbReference type="Gene3D" id="3.40.50.2000">
    <property type="entry name" value="Glycogen Phosphorylase B"/>
    <property type="match status" value="1"/>
</dbReference>
<sequence length="400" mass="44563">MSTAAMCPVDRATLPLAESATTLLVFSDDWGRHPSSCQHLVTRLLNRHRVLWVNTIGMRPPRLDLQTLRRGVGKISQWISPRRPTAEQSTAPAPRVLNPRMWPWMQTPWQQATNASLLERQLAPVLNEQRTPVYAVTTVPVVADLIGRLPVERWTYYCVDDFTQWPGLDGDAIRSLEDRLFERCDAVIAASAVLQRRAEERGCPTSLLTHGVDLEHWSMGDRVDSATTGAERSPQVLFFGLIDERLDSDWLNQLDANVSTGSISLVGPCQTPPRTKGCQRVTLTPAVPYADLPAVAARADVLVMPYIDAEVTRAMQPLKLLEYLATGKPVVVRDLPANRAWADCLDLASTAEEFVRLVRLRIGTGLPLSQRTARQRLLNESWDAKAEVFRRDLLGLPAGV</sequence>
<dbReference type="EMBL" id="DSOK01000135">
    <property type="protein sequence ID" value="HEN14717.1"/>
    <property type="molecule type" value="Genomic_DNA"/>
</dbReference>
<organism evidence="1">
    <name type="scientific">Schlesneria paludicola</name>
    <dbReference type="NCBI Taxonomy" id="360056"/>
    <lineage>
        <taxon>Bacteria</taxon>
        <taxon>Pseudomonadati</taxon>
        <taxon>Planctomycetota</taxon>
        <taxon>Planctomycetia</taxon>
        <taxon>Planctomycetales</taxon>
        <taxon>Planctomycetaceae</taxon>
        <taxon>Schlesneria</taxon>
    </lineage>
</organism>
<reference evidence="1" key="1">
    <citation type="journal article" date="2020" name="mSystems">
        <title>Genome- and Community-Level Interaction Insights into Carbon Utilization and Element Cycling Functions of Hydrothermarchaeota in Hydrothermal Sediment.</title>
        <authorList>
            <person name="Zhou Z."/>
            <person name="Liu Y."/>
            <person name="Xu W."/>
            <person name="Pan J."/>
            <person name="Luo Z.H."/>
            <person name="Li M."/>
        </authorList>
    </citation>
    <scope>NUCLEOTIDE SEQUENCE [LARGE SCALE GENOMIC DNA]</scope>
    <source>
        <strain evidence="1">SpSt-339</strain>
    </source>
</reference>
<dbReference type="AlphaFoldDB" id="A0A7C2PG24"/>
<accession>A0A7C2PG24</accession>
<dbReference type="SUPFAM" id="SSF53756">
    <property type="entry name" value="UDP-Glycosyltransferase/glycogen phosphorylase"/>
    <property type="match status" value="1"/>
</dbReference>